<gene>
    <name evidence="1" type="ORF">LVIROSA_LOCUS31677</name>
</gene>
<dbReference type="AlphaFoldDB" id="A0AAU9P6V5"/>
<keyword evidence="2" id="KW-1185">Reference proteome</keyword>
<proteinExistence type="predicted"/>
<comment type="caution">
    <text evidence="1">The sequence shown here is derived from an EMBL/GenBank/DDBJ whole genome shotgun (WGS) entry which is preliminary data.</text>
</comment>
<name>A0AAU9P6V5_9ASTR</name>
<evidence type="ECO:0000313" key="2">
    <source>
        <dbReference type="Proteomes" id="UP001157418"/>
    </source>
</evidence>
<accession>A0AAU9P6V5</accession>
<dbReference type="Proteomes" id="UP001157418">
    <property type="component" value="Unassembled WGS sequence"/>
</dbReference>
<evidence type="ECO:0000313" key="1">
    <source>
        <dbReference type="EMBL" id="CAH1445945.1"/>
    </source>
</evidence>
<dbReference type="EMBL" id="CAKMRJ010005523">
    <property type="protein sequence ID" value="CAH1445945.1"/>
    <property type="molecule type" value="Genomic_DNA"/>
</dbReference>
<organism evidence="1 2">
    <name type="scientific">Lactuca virosa</name>
    <dbReference type="NCBI Taxonomy" id="75947"/>
    <lineage>
        <taxon>Eukaryota</taxon>
        <taxon>Viridiplantae</taxon>
        <taxon>Streptophyta</taxon>
        <taxon>Embryophyta</taxon>
        <taxon>Tracheophyta</taxon>
        <taxon>Spermatophyta</taxon>
        <taxon>Magnoliopsida</taxon>
        <taxon>eudicotyledons</taxon>
        <taxon>Gunneridae</taxon>
        <taxon>Pentapetalae</taxon>
        <taxon>asterids</taxon>
        <taxon>campanulids</taxon>
        <taxon>Asterales</taxon>
        <taxon>Asteraceae</taxon>
        <taxon>Cichorioideae</taxon>
        <taxon>Cichorieae</taxon>
        <taxon>Lactucinae</taxon>
        <taxon>Lactuca</taxon>
    </lineage>
</organism>
<reference evidence="1 2" key="1">
    <citation type="submission" date="2022-01" db="EMBL/GenBank/DDBJ databases">
        <authorList>
            <person name="Xiong W."/>
            <person name="Schranz E."/>
        </authorList>
    </citation>
    <scope>NUCLEOTIDE SEQUENCE [LARGE SCALE GENOMIC DNA]</scope>
</reference>
<protein>
    <submittedName>
        <fullName evidence="1">Uncharacterized protein</fullName>
    </submittedName>
</protein>
<sequence length="224" mass="24500">MSLIYDQKQGYVLLLMMISSPNYNDLCDRTRVRVLEVVKGDERCRQIFGEETGGTGRNVWDGFSGDHVPHNGESISLLPSDTNAPPPESPLVSNTISNLHWKRCTSLPVKQASSNPSPSATTPIGEIQASVSRSLSVPGRNIVIVRSISFAARKDNDQVESATGSIEAENDEEIDEEEAICKICFDSCDEGSISELAFGKNRNILGDNSETILEGRLDFRALIL</sequence>